<keyword evidence="7" id="KW-0256">Endoplasmic reticulum</keyword>
<feature type="transmembrane region" description="Helical" evidence="11">
    <location>
        <begin position="990"/>
        <end position="1008"/>
    </location>
</feature>
<evidence type="ECO:0000256" key="10">
    <source>
        <dbReference type="ARBA" id="ARBA00023180"/>
    </source>
</evidence>
<evidence type="ECO:0000256" key="5">
    <source>
        <dbReference type="ARBA" id="ARBA00022692"/>
    </source>
</evidence>
<keyword evidence="8 11" id="KW-1133">Transmembrane helix</keyword>
<dbReference type="SUPFAM" id="SSF50998">
    <property type="entry name" value="Quinoprotein alcohol dehydrogenase-like"/>
    <property type="match status" value="1"/>
</dbReference>
<feature type="domain" description="ER membrane protein complex subunit 1 C-terminal" evidence="14">
    <location>
        <begin position="778"/>
        <end position="1022"/>
    </location>
</feature>
<evidence type="ECO:0000256" key="7">
    <source>
        <dbReference type="ARBA" id="ARBA00022824"/>
    </source>
</evidence>
<accession>A0A915EX07</accession>
<evidence type="ECO:0000256" key="12">
    <source>
        <dbReference type="SAM" id="SignalP"/>
    </source>
</evidence>
<dbReference type="InterPro" id="IPR049452">
    <property type="entry name" value="Anoctamin_TM"/>
</dbReference>
<dbReference type="Pfam" id="PF16178">
    <property type="entry name" value="Anoct_dimer"/>
    <property type="match status" value="2"/>
</dbReference>
<feature type="transmembrane region" description="Helical" evidence="11">
    <location>
        <begin position="1321"/>
        <end position="1343"/>
    </location>
</feature>
<comment type="subcellular location">
    <subcellularLocation>
        <location evidence="1">Endoplasmic reticulum membrane</location>
        <topology evidence="1">Single-pass type I membrane protein</topology>
    </subcellularLocation>
</comment>
<keyword evidence="9 11" id="KW-0472">Membrane</keyword>
<evidence type="ECO:0000256" key="11">
    <source>
        <dbReference type="SAM" id="Phobius"/>
    </source>
</evidence>
<evidence type="ECO:0000313" key="18">
    <source>
        <dbReference type="WBParaSite" id="maker-E.canG7_contigs_1199-snap-gene-0.17-mRNA-1"/>
    </source>
</evidence>
<evidence type="ECO:0000259" key="13">
    <source>
        <dbReference type="Pfam" id="PF04547"/>
    </source>
</evidence>
<feature type="transmembrane region" description="Helical" evidence="11">
    <location>
        <begin position="1576"/>
        <end position="1599"/>
    </location>
</feature>
<evidence type="ECO:0000313" key="17">
    <source>
        <dbReference type="Proteomes" id="UP000887562"/>
    </source>
</evidence>
<feature type="signal peptide" evidence="12">
    <location>
        <begin position="1"/>
        <end position="17"/>
    </location>
</feature>
<name>A0A915EX07_9CEST</name>
<evidence type="ECO:0000256" key="3">
    <source>
        <dbReference type="ARBA" id="ARBA00011276"/>
    </source>
</evidence>
<feature type="domain" description="EMC1 first beta-propeller" evidence="16">
    <location>
        <begin position="18"/>
        <end position="398"/>
    </location>
</feature>
<feature type="domain" description="Anoctamin dimerisation" evidence="15">
    <location>
        <begin position="1105"/>
        <end position="1188"/>
    </location>
</feature>
<evidence type="ECO:0000256" key="8">
    <source>
        <dbReference type="ARBA" id="ARBA00022989"/>
    </source>
</evidence>
<feature type="domain" description="Anoctamin dimerisation" evidence="15">
    <location>
        <begin position="1195"/>
        <end position="1299"/>
    </location>
</feature>
<protein>
    <recommendedName>
        <fullName evidence="4">ER membrane protein complex subunit 1</fullName>
    </recommendedName>
</protein>
<keyword evidence="5 11" id="KW-0812">Transmembrane</keyword>
<comment type="subunit">
    <text evidence="3">Component of the ER membrane protein complex (EMC).</text>
</comment>
<evidence type="ECO:0000259" key="15">
    <source>
        <dbReference type="Pfam" id="PF16178"/>
    </source>
</evidence>
<evidence type="ECO:0000259" key="14">
    <source>
        <dbReference type="Pfam" id="PF07774"/>
    </source>
</evidence>
<dbReference type="GO" id="GO:0072546">
    <property type="term" value="C:EMC complex"/>
    <property type="evidence" value="ECO:0007669"/>
    <property type="project" value="InterPro"/>
</dbReference>
<evidence type="ECO:0000256" key="4">
    <source>
        <dbReference type="ARBA" id="ARBA00020824"/>
    </source>
</evidence>
<dbReference type="Pfam" id="PF04547">
    <property type="entry name" value="Anoctamin"/>
    <property type="match status" value="1"/>
</dbReference>
<dbReference type="InterPro" id="IPR026895">
    <property type="entry name" value="EMC1"/>
</dbReference>
<dbReference type="PANTHER" id="PTHR21573">
    <property type="entry name" value="ER MEMBRANE PROTEIN COMPLEX SUBUNIT 1"/>
    <property type="match status" value="1"/>
</dbReference>
<feature type="transmembrane region" description="Helical" evidence="11">
    <location>
        <begin position="1489"/>
        <end position="1514"/>
    </location>
</feature>
<evidence type="ECO:0000256" key="1">
    <source>
        <dbReference type="ARBA" id="ARBA00004115"/>
    </source>
</evidence>
<dbReference type="PANTHER" id="PTHR21573:SF0">
    <property type="entry name" value="ER MEMBRANE PROTEIN COMPLEX SUBUNIT 1"/>
    <property type="match status" value="1"/>
</dbReference>
<organism evidence="17 18">
    <name type="scientific">Echinococcus canadensis</name>
    <dbReference type="NCBI Taxonomy" id="519352"/>
    <lineage>
        <taxon>Eukaryota</taxon>
        <taxon>Metazoa</taxon>
        <taxon>Spiralia</taxon>
        <taxon>Lophotrochozoa</taxon>
        <taxon>Platyhelminthes</taxon>
        <taxon>Cestoda</taxon>
        <taxon>Eucestoda</taxon>
        <taxon>Cyclophyllidea</taxon>
        <taxon>Taeniidae</taxon>
        <taxon>Echinococcus</taxon>
        <taxon>Echinococcus canadensis group</taxon>
    </lineage>
</organism>
<dbReference type="InterPro" id="IPR011678">
    <property type="entry name" value="EMC1_C"/>
</dbReference>
<dbReference type="InterPro" id="IPR032394">
    <property type="entry name" value="Anoct_dimer"/>
</dbReference>
<feature type="transmembrane region" description="Helical" evidence="11">
    <location>
        <begin position="1451"/>
        <end position="1469"/>
    </location>
</feature>
<keyword evidence="17" id="KW-1185">Reference proteome</keyword>
<dbReference type="InterPro" id="IPR011047">
    <property type="entry name" value="Quinoprotein_ADH-like_sf"/>
</dbReference>
<feature type="transmembrane region" description="Helical" evidence="11">
    <location>
        <begin position="1534"/>
        <end position="1556"/>
    </location>
</feature>
<feature type="domain" description="Anoctamin transmembrane" evidence="13">
    <location>
        <begin position="1304"/>
        <end position="1576"/>
    </location>
</feature>
<evidence type="ECO:0000256" key="2">
    <source>
        <dbReference type="ARBA" id="ARBA00007904"/>
    </source>
</evidence>
<feature type="chain" id="PRO_5038093190" description="ER membrane protein complex subunit 1" evidence="12">
    <location>
        <begin position="18"/>
        <end position="1683"/>
    </location>
</feature>
<evidence type="ECO:0000259" key="16">
    <source>
        <dbReference type="Pfam" id="PF25293"/>
    </source>
</evidence>
<dbReference type="GO" id="GO:0046983">
    <property type="term" value="F:protein dimerization activity"/>
    <property type="evidence" value="ECO:0007669"/>
    <property type="project" value="InterPro"/>
</dbReference>
<dbReference type="Proteomes" id="UP000887562">
    <property type="component" value="Unplaced"/>
</dbReference>
<dbReference type="Pfam" id="PF25293">
    <property type="entry name" value="Beta-prop_EMC1_N"/>
    <property type="match status" value="1"/>
</dbReference>
<keyword evidence="10" id="KW-0325">Glycoprotein</keyword>
<dbReference type="WBParaSite" id="maker-E.canG7_contigs_1199-snap-gene-0.17-mRNA-1">
    <property type="protein sequence ID" value="maker-E.canG7_contigs_1199-snap-gene-0.17-mRNA-1"/>
    <property type="gene ID" value="EcG7_05938"/>
</dbReference>
<comment type="similarity">
    <text evidence="2">Belongs to the EMC1 family.</text>
</comment>
<keyword evidence="6 12" id="KW-0732">Signal</keyword>
<proteinExistence type="inferred from homology"/>
<sequence>MLVRIITFFVLFYSTLSLHEDQIGKFDWRQQYIGNAEHYVISHRGCKHPFLYLASESHVLGALDAQNGSLVWRQALEEDGRFLSINICEKYLFTLSLRYRPLLRAWSSKTGHLIAEFPFKSDSQNGNLICDEEKGSLFVVLADRFIKMDVSPPALSSVKALPSDLSQYSNLIASTVQSGVLIAVASASRLPNILSRVVWNMGADEQSELDLSHSLIYAPGDVLLDKCILSKSVLACIGERLNNIPILLSLQFANSSTWNVVDLASHPLSLVEPVDGRIFVKLPTEQVAVFTLEKNTNSLRSAYNVDDVTAFAAHRDQTICLKQSKLKYFNNVQLTVIDAQSGLTVAWDFPEFLNLSIHHGGIKEAAVLPDQKGLLIFTEDHAVQVFSKKGDQLWLREESLAHITSVEMVDLPVSAQEATMQEEFGQSDAGVLELFINRIRSQVHQLSVAFNSWWNRRSMATLDGHGDGFTPLTRDVHNLHKMLLIVTSVGKIFGIESSRGRIVWEYFVPGTRPSNTSVQHLFVQRTTGHFPLTPVACVLLETQEPPTLQSVPLYLDPILGVPLNAQTLKPAATAEDAMVRLPRRIKLAALVPTAALRPLSGSNPTVEGEAEAEATNHVRPLCVVMEDLSVMLLPPALSTINSRNLLPSHGLYIFALNTEPAAVSGYRVMAIAKTTTALTAQPLWHMHLSSEDYPQRILQAAVHPLNEHVYSIGRVLGDRNVLYKYVNPNLLAVMTGGVSNVKGGLPLISLYLIDTVAGQIIHSVVHQRASEPTSLVVSENWVLYSVYNQRSLRTEFTVMELFEPHHTTENLVPSPWDILVHSLVPPSSSAKSDDHNRPFSSLRRAAHSAHGGSDGVLIPDILQRAFILGSPLRSGALAVSLTERGITAKSLLFGLETGNLLELPKSLVDPRRSLDVTPELQEEGLEPYAPELPMSTLAVISYNLTLERIQRIHTAPSGLESTSLVFAHGLDLFFTRIAPSKTYDMLRDDFDYYFISMIVVGMTVASYVTKHFATRRELARAWHVEFQKKSLSPHLLETPHVCQLFTWIWLKINECLRYAQLVFINHSKNQPIQHFSTDATTTYSALNHLNHLFILLYPHIRPYLDYVIAFQFSSPSVEEPFQDFLINLLQHGVDIEIEEANGEPPVEFSANSNVCTFGRNKLIFAKLHVKWETLLQIAEILHFQKAIDTGSGIMHESFSVSRKSAFKGFLDKENHFFTPLERILAAEYILNQFFHPNLEDCKSGSPKEASLLPKSCSVGELFKKKVILATFPLHEPEENSIRSELMMNWASGRKILTLQRFNSIRDYFGEKVAFGFAWIQFYIWSLLCIFILAFVASLIPVFLRSRPLSISEDICLRNSTQFIMCPPCKAKGCRFRRLNTSCGDIVWSYFFDNPASVFLAFIAPIFGMLCLRLWMCQQSTLEYRWHMQNFKAAKDPARWQFLERLNQEDHSLLNISLSIGLELITDIIAPRLEVYFMQSESKFCNEFALFLAFGIKTLFNAVCVCILSSIYRAWIRWSTKLEYHPTQDQQEQSILMKSCLMEFINVFLSLFTAILFRALNYGYPGENSTIFEQLEWPVWTGLFGIFYEIYIKCTVIVFVKTAADWLPLGQVKEILKNNVRSLVLGRHASTQRVELSLSLTYNHCLNNFNLDPSGGHFLFQRQFDMCKWYSLTDISTDSELILM</sequence>
<dbReference type="GO" id="GO:0034975">
    <property type="term" value="P:protein folding in endoplasmic reticulum"/>
    <property type="evidence" value="ECO:0007669"/>
    <property type="project" value="TreeGrafter"/>
</dbReference>
<dbReference type="Pfam" id="PF07774">
    <property type="entry name" value="EMC1_C"/>
    <property type="match status" value="1"/>
</dbReference>
<feature type="transmembrane region" description="Helical" evidence="11">
    <location>
        <begin position="1395"/>
        <end position="1415"/>
    </location>
</feature>
<evidence type="ECO:0000256" key="9">
    <source>
        <dbReference type="ARBA" id="ARBA00023136"/>
    </source>
</evidence>
<reference evidence="18" key="1">
    <citation type="submission" date="2022-11" db="UniProtKB">
        <authorList>
            <consortium name="WormBaseParasite"/>
        </authorList>
    </citation>
    <scope>IDENTIFICATION</scope>
</reference>
<evidence type="ECO:0000256" key="6">
    <source>
        <dbReference type="ARBA" id="ARBA00022729"/>
    </source>
</evidence>
<dbReference type="InterPro" id="IPR058545">
    <property type="entry name" value="Beta-prop_EMC1_1st"/>
</dbReference>